<evidence type="ECO:0000256" key="2">
    <source>
        <dbReference type="ARBA" id="ARBA00022729"/>
    </source>
</evidence>
<dbReference type="Gene3D" id="3.30.910.20">
    <property type="entry name" value="Skp domain"/>
    <property type="match status" value="1"/>
</dbReference>
<dbReference type="PANTHER" id="PTHR35089">
    <property type="entry name" value="CHAPERONE PROTEIN SKP"/>
    <property type="match status" value="1"/>
</dbReference>
<dbReference type="GO" id="GO:0050821">
    <property type="term" value="P:protein stabilization"/>
    <property type="evidence" value="ECO:0007669"/>
    <property type="project" value="TreeGrafter"/>
</dbReference>
<keyword evidence="3" id="KW-0175">Coiled coil</keyword>
<dbReference type="AlphaFoldDB" id="A0A1H2QM64"/>
<comment type="similarity">
    <text evidence="1">Belongs to the Skp family.</text>
</comment>
<dbReference type="STRING" id="762486.SAMN05444411_10133"/>
<gene>
    <name evidence="5" type="ORF">SAMN05444411_10133</name>
</gene>
<name>A0A1H2QM64_9FLAO</name>
<evidence type="ECO:0000256" key="1">
    <source>
        <dbReference type="ARBA" id="ARBA00009091"/>
    </source>
</evidence>
<dbReference type="GO" id="GO:0051082">
    <property type="term" value="F:unfolded protein binding"/>
    <property type="evidence" value="ECO:0007669"/>
    <property type="project" value="InterPro"/>
</dbReference>
<dbReference type="SUPFAM" id="SSF111384">
    <property type="entry name" value="OmpH-like"/>
    <property type="match status" value="1"/>
</dbReference>
<sequence>MKKLVVLAFALVLASCNQTKIAYIDVEDLMKDYEATKVLEETLKAKQETMAKELDSLGAPFQAKVQAYYKEAQRMSASKRAQAEQALQQENQMLQAKQQEAAQILQKENQERSEEITKRVDSFVTNYAKEKGLHLVLGTSGQGTVMYGDDKLNITDEILKVLNDDFAKE</sequence>
<dbReference type="RefSeq" id="WP_090118494.1">
    <property type="nucleotide sequence ID" value="NZ_FNNJ01000001.1"/>
</dbReference>
<organism evidence="5 6">
    <name type="scientific">Lutibacter oricola</name>
    <dbReference type="NCBI Taxonomy" id="762486"/>
    <lineage>
        <taxon>Bacteria</taxon>
        <taxon>Pseudomonadati</taxon>
        <taxon>Bacteroidota</taxon>
        <taxon>Flavobacteriia</taxon>
        <taxon>Flavobacteriales</taxon>
        <taxon>Flavobacteriaceae</taxon>
        <taxon>Lutibacter</taxon>
    </lineage>
</organism>
<reference evidence="5 6" key="1">
    <citation type="submission" date="2016-10" db="EMBL/GenBank/DDBJ databases">
        <authorList>
            <person name="de Groot N.N."/>
        </authorList>
    </citation>
    <scope>NUCLEOTIDE SEQUENCE [LARGE SCALE GENOMIC DNA]</scope>
    <source>
        <strain evidence="5 6">DSM 24956</strain>
    </source>
</reference>
<evidence type="ECO:0000313" key="5">
    <source>
        <dbReference type="EMBL" id="SDW08010.1"/>
    </source>
</evidence>
<feature type="coiled-coil region" evidence="3">
    <location>
        <begin position="69"/>
        <end position="114"/>
    </location>
</feature>
<protein>
    <submittedName>
        <fullName evidence="5">Periplasmic chaperone for outer membrane proteins Skp</fullName>
    </submittedName>
</protein>
<dbReference type="GO" id="GO:0005829">
    <property type="term" value="C:cytosol"/>
    <property type="evidence" value="ECO:0007669"/>
    <property type="project" value="TreeGrafter"/>
</dbReference>
<dbReference type="PROSITE" id="PS51257">
    <property type="entry name" value="PROKAR_LIPOPROTEIN"/>
    <property type="match status" value="1"/>
</dbReference>
<feature type="signal peptide" evidence="4">
    <location>
        <begin position="1"/>
        <end position="22"/>
    </location>
</feature>
<dbReference type="PANTHER" id="PTHR35089:SF1">
    <property type="entry name" value="CHAPERONE PROTEIN SKP"/>
    <property type="match status" value="1"/>
</dbReference>
<dbReference type="Proteomes" id="UP000199595">
    <property type="component" value="Unassembled WGS sequence"/>
</dbReference>
<evidence type="ECO:0000256" key="3">
    <source>
        <dbReference type="SAM" id="Coils"/>
    </source>
</evidence>
<dbReference type="EMBL" id="FNNJ01000001">
    <property type="protein sequence ID" value="SDW08010.1"/>
    <property type="molecule type" value="Genomic_DNA"/>
</dbReference>
<dbReference type="Pfam" id="PF03938">
    <property type="entry name" value="OmpH"/>
    <property type="match status" value="1"/>
</dbReference>
<keyword evidence="2 4" id="KW-0732">Signal</keyword>
<dbReference type="InterPro" id="IPR005632">
    <property type="entry name" value="Chaperone_Skp"/>
</dbReference>
<proteinExistence type="inferred from homology"/>
<dbReference type="OrthoDB" id="1145062at2"/>
<dbReference type="InterPro" id="IPR024930">
    <property type="entry name" value="Skp_dom_sf"/>
</dbReference>
<dbReference type="SMART" id="SM00935">
    <property type="entry name" value="OmpH"/>
    <property type="match status" value="1"/>
</dbReference>
<feature type="chain" id="PRO_5011529998" evidence="4">
    <location>
        <begin position="23"/>
        <end position="169"/>
    </location>
</feature>
<evidence type="ECO:0000313" key="6">
    <source>
        <dbReference type="Proteomes" id="UP000199595"/>
    </source>
</evidence>
<accession>A0A1H2QM64</accession>
<keyword evidence="6" id="KW-1185">Reference proteome</keyword>
<evidence type="ECO:0000256" key="4">
    <source>
        <dbReference type="SAM" id="SignalP"/>
    </source>
</evidence>